<comment type="caution">
    <text evidence="1">The sequence shown here is derived from an EMBL/GenBank/DDBJ whole genome shotgun (WGS) entry which is preliminary data.</text>
</comment>
<dbReference type="Gene3D" id="2.130.10.10">
    <property type="entry name" value="YVTN repeat-like/Quinoprotein amine dehydrogenase"/>
    <property type="match status" value="1"/>
</dbReference>
<dbReference type="SUPFAM" id="SSF63829">
    <property type="entry name" value="Calcium-dependent phosphotriesterase"/>
    <property type="match status" value="1"/>
</dbReference>
<evidence type="ECO:0000313" key="1">
    <source>
        <dbReference type="EMBL" id="MBK8571730.1"/>
    </source>
</evidence>
<organism evidence="1 2">
    <name type="scientific">Candidatus Geothrix odensensis</name>
    <dbReference type="NCBI Taxonomy" id="2954440"/>
    <lineage>
        <taxon>Bacteria</taxon>
        <taxon>Pseudomonadati</taxon>
        <taxon>Acidobacteriota</taxon>
        <taxon>Holophagae</taxon>
        <taxon>Holophagales</taxon>
        <taxon>Holophagaceae</taxon>
        <taxon>Geothrix</taxon>
    </lineage>
</organism>
<accession>A0A936K623</accession>
<proteinExistence type="predicted"/>
<dbReference type="Proteomes" id="UP000709959">
    <property type="component" value="Unassembled WGS sequence"/>
</dbReference>
<gene>
    <name evidence="1" type="ORF">IPN91_03605</name>
</gene>
<protein>
    <submittedName>
        <fullName evidence="1">Uncharacterized protein</fullName>
    </submittedName>
</protein>
<sequence>MLANPGGKPSLWVGSRGAGGVSLDMSGLAHPDRDQGRGTSEVTCFAGEGALEPGRERFWIGAWRGLVTLAGGRPKVASGLPSDYLISLLHSRPEGGPSRLWATTLKGLMLQEDGKPWQLMGAKEGFPPGLANALAEVPGPQGTATLWVGLDRGVAHLDQGRWQVSTAAEGFPSTAVVALGVTQDPDGSSSLWMGTREGDIRRHKSGMIQSFGRASGFPPFTPTSFHASRTPDGRRWLWVGTIGGGIGCLETDRPTPADYLQPRGSAFWAALGINRIAEDRRADFTWPPPAW</sequence>
<dbReference type="AlphaFoldDB" id="A0A936K623"/>
<name>A0A936K623_9BACT</name>
<reference evidence="1 2" key="1">
    <citation type="submission" date="2020-10" db="EMBL/GenBank/DDBJ databases">
        <title>Connecting structure to function with the recovery of over 1000 high-quality activated sludge metagenome-assembled genomes encoding full-length rRNA genes using long-read sequencing.</title>
        <authorList>
            <person name="Singleton C.M."/>
            <person name="Petriglieri F."/>
            <person name="Kristensen J.M."/>
            <person name="Kirkegaard R.H."/>
            <person name="Michaelsen T.Y."/>
            <person name="Andersen M.H."/>
            <person name="Karst S.M."/>
            <person name="Dueholm M.S."/>
            <person name="Nielsen P.H."/>
            <person name="Albertsen M."/>
        </authorList>
    </citation>
    <scope>NUCLEOTIDE SEQUENCE [LARGE SCALE GENOMIC DNA]</scope>
    <source>
        <strain evidence="1">OdNE_18-Q3-R46-58_MAXAC.008</strain>
    </source>
</reference>
<evidence type="ECO:0000313" key="2">
    <source>
        <dbReference type="Proteomes" id="UP000709959"/>
    </source>
</evidence>
<dbReference type="EMBL" id="JADKCH010000002">
    <property type="protein sequence ID" value="MBK8571730.1"/>
    <property type="molecule type" value="Genomic_DNA"/>
</dbReference>
<dbReference type="InterPro" id="IPR015943">
    <property type="entry name" value="WD40/YVTN_repeat-like_dom_sf"/>
</dbReference>